<keyword evidence="2" id="KW-0597">Phosphoprotein</keyword>
<dbReference type="OrthoDB" id="329835at2759"/>
<dbReference type="InterPro" id="IPR016039">
    <property type="entry name" value="Thiolase-like"/>
</dbReference>
<dbReference type="EMBL" id="NJES01000005">
    <property type="protein sequence ID" value="PHH80970.1"/>
    <property type="molecule type" value="Genomic_DNA"/>
</dbReference>
<proteinExistence type="predicted"/>
<dbReference type="SMART" id="SM00825">
    <property type="entry name" value="PKS_KS"/>
    <property type="match status" value="1"/>
</dbReference>
<dbReference type="PROSITE" id="PS52004">
    <property type="entry name" value="KS3_2"/>
    <property type="match status" value="1"/>
</dbReference>
<feature type="domain" description="Ketosynthase family 3 (KS3)" evidence="5">
    <location>
        <begin position="1"/>
        <end position="158"/>
    </location>
</feature>
<dbReference type="Proteomes" id="UP000226431">
    <property type="component" value="Unassembled WGS sequence"/>
</dbReference>
<protein>
    <recommendedName>
        <fullName evidence="5">Ketosynthase family 3 (KS3) domain-containing protein</fullName>
    </recommendedName>
</protein>
<evidence type="ECO:0000256" key="1">
    <source>
        <dbReference type="ARBA" id="ARBA00022450"/>
    </source>
</evidence>
<name>A0A2C5ZME1_9HYPO</name>
<feature type="region of interest" description="Disordered" evidence="4">
    <location>
        <begin position="1"/>
        <end position="20"/>
    </location>
</feature>
<sequence>MNTINHISTSGVNGNPENPKSSPVAPIAIIGAACRYMYPGTGSTEYGLWKMLREAYHKAGLDPRDTLYVESHGTGTEAGDGCEIQAFSEAMGGKSRCEKIFVGTIKANVGHLENASGLAGVMKALLMLERGFIVPSPTFESPNESLELKARGIEVGVL</sequence>
<dbReference type="PANTHER" id="PTHR43775:SF22">
    <property type="entry name" value="SYNTHASE, PUTATIVE (JCVI)-RELATED"/>
    <property type="match status" value="1"/>
</dbReference>
<dbReference type="Pfam" id="PF02801">
    <property type="entry name" value="Ketoacyl-synt_C"/>
    <property type="match status" value="1"/>
</dbReference>
<evidence type="ECO:0000313" key="6">
    <source>
        <dbReference type="EMBL" id="PHH80970.1"/>
    </source>
</evidence>
<comment type="caution">
    <text evidence="6">The sequence shown here is derived from an EMBL/GenBank/DDBJ whole genome shotgun (WGS) entry which is preliminary data.</text>
</comment>
<dbReference type="STRING" id="2004952.A0A2C5ZME1"/>
<keyword evidence="3" id="KW-0511">Multifunctional enzyme</keyword>
<dbReference type="GO" id="GO:0006633">
    <property type="term" value="P:fatty acid biosynthetic process"/>
    <property type="evidence" value="ECO:0007669"/>
    <property type="project" value="TreeGrafter"/>
</dbReference>
<evidence type="ECO:0000259" key="5">
    <source>
        <dbReference type="PROSITE" id="PS52004"/>
    </source>
</evidence>
<dbReference type="Gene3D" id="3.40.47.10">
    <property type="match status" value="1"/>
</dbReference>
<gene>
    <name evidence="6" type="ORF">CDD80_5180</name>
</gene>
<dbReference type="AlphaFoldDB" id="A0A2C5ZME1"/>
<dbReference type="SUPFAM" id="SSF53901">
    <property type="entry name" value="Thiolase-like"/>
    <property type="match status" value="1"/>
</dbReference>
<dbReference type="InterPro" id="IPR050091">
    <property type="entry name" value="PKS_NRPS_Biosynth_Enz"/>
</dbReference>
<dbReference type="GO" id="GO:0004312">
    <property type="term" value="F:fatty acid synthase activity"/>
    <property type="evidence" value="ECO:0007669"/>
    <property type="project" value="TreeGrafter"/>
</dbReference>
<dbReference type="PANTHER" id="PTHR43775">
    <property type="entry name" value="FATTY ACID SYNTHASE"/>
    <property type="match status" value="1"/>
</dbReference>
<dbReference type="InterPro" id="IPR020841">
    <property type="entry name" value="PKS_Beta-ketoAc_synthase_dom"/>
</dbReference>
<evidence type="ECO:0000256" key="2">
    <source>
        <dbReference type="ARBA" id="ARBA00022553"/>
    </source>
</evidence>
<reference evidence="6 7" key="1">
    <citation type="submission" date="2017-06" db="EMBL/GenBank/DDBJ databases">
        <title>Ant-infecting Ophiocordyceps genomes reveal a high diversity of potential behavioral manipulation genes and a possible major role for enterotoxins.</title>
        <authorList>
            <person name="De Bekker C."/>
            <person name="Evans H.C."/>
            <person name="Brachmann A."/>
            <person name="Hughes D.P."/>
        </authorList>
    </citation>
    <scope>NUCLEOTIDE SEQUENCE [LARGE SCALE GENOMIC DNA]</scope>
    <source>
        <strain evidence="6 7">Map16</strain>
    </source>
</reference>
<accession>A0A2C5ZME1</accession>
<organism evidence="6 7">
    <name type="scientific">Ophiocordyceps camponoti-rufipedis</name>
    <dbReference type="NCBI Taxonomy" id="2004952"/>
    <lineage>
        <taxon>Eukaryota</taxon>
        <taxon>Fungi</taxon>
        <taxon>Dikarya</taxon>
        <taxon>Ascomycota</taxon>
        <taxon>Pezizomycotina</taxon>
        <taxon>Sordariomycetes</taxon>
        <taxon>Hypocreomycetidae</taxon>
        <taxon>Hypocreales</taxon>
        <taxon>Ophiocordycipitaceae</taxon>
        <taxon>Ophiocordyceps</taxon>
    </lineage>
</organism>
<dbReference type="InterPro" id="IPR014031">
    <property type="entry name" value="Ketoacyl_synth_C"/>
</dbReference>
<dbReference type="GO" id="GO:0044550">
    <property type="term" value="P:secondary metabolite biosynthetic process"/>
    <property type="evidence" value="ECO:0007669"/>
    <property type="project" value="TreeGrafter"/>
</dbReference>
<keyword evidence="7" id="KW-1185">Reference proteome</keyword>
<evidence type="ECO:0000256" key="3">
    <source>
        <dbReference type="ARBA" id="ARBA00023268"/>
    </source>
</evidence>
<evidence type="ECO:0000313" key="7">
    <source>
        <dbReference type="Proteomes" id="UP000226431"/>
    </source>
</evidence>
<keyword evidence="1" id="KW-0596">Phosphopantetheine</keyword>
<evidence type="ECO:0000256" key="4">
    <source>
        <dbReference type="SAM" id="MobiDB-lite"/>
    </source>
</evidence>